<dbReference type="Pfam" id="PF14200">
    <property type="entry name" value="RicinB_lectin_2"/>
    <property type="match status" value="1"/>
</dbReference>
<reference evidence="3 4" key="1">
    <citation type="submission" date="2024-09" db="EMBL/GenBank/DDBJ databases">
        <authorList>
            <person name="Sun Q."/>
            <person name="Mori K."/>
        </authorList>
    </citation>
    <scope>NUCLEOTIDE SEQUENCE [LARGE SCALE GENOMIC DNA]</scope>
    <source>
        <strain evidence="3 4">TBRC 5777</strain>
    </source>
</reference>
<dbReference type="SUPFAM" id="SSF50370">
    <property type="entry name" value="Ricin B-like lectins"/>
    <property type="match status" value="1"/>
</dbReference>
<keyword evidence="4" id="KW-1185">Reference proteome</keyword>
<dbReference type="EMBL" id="JBHLUN010000001">
    <property type="protein sequence ID" value="MFC0406830.1"/>
    <property type="molecule type" value="Genomic_DNA"/>
</dbReference>
<feature type="coiled-coil region" evidence="1">
    <location>
        <begin position="79"/>
        <end position="113"/>
    </location>
</feature>
<proteinExistence type="predicted"/>
<dbReference type="CDD" id="cd00161">
    <property type="entry name" value="beta-trefoil_Ricin-like"/>
    <property type="match status" value="1"/>
</dbReference>
<evidence type="ECO:0000313" key="4">
    <source>
        <dbReference type="Proteomes" id="UP001589865"/>
    </source>
</evidence>
<keyword evidence="1" id="KW-0175">Coiled coil</keyword>
<accession>A0ABV6JM83</accession>
<feature type="domain" description="Ricin B lectin" evidence="2">
    <location>
        <begin position="406"/>
        <end position="479"/>
    </location>
</feature>
<dbReference type="InterPro" id="IPR000772">
    <property type="entry name" value="Ricin_B_lectin"/>
</dbReference>
<gene>
    <name evidence="3" type="ORF">ACFFGY_01130</name>
</gene>
<dbReference type="PROSITE" id="PS50231">
    <property type="entry name" value="RICIN_B_LECTIN"/>
    <property type="match status" value="1"/>
</dbReference>
<evidence type="ECO:0000256" key="1">
    <source>
        <dbReference type="SAM" id="Coils"/>
    </source>
</evidence>
<dbReference type="Gene3D" id="2.80.10.50">
    <property type="match status" value="1"/>
</dbReference>
<comment type="caution">
    <text evidence="3">The sequence shown here is derived from an EMBL/GenBank/DDBJ whole genome shotgun (WGS) entry which is preliminary data.</text>
</comment>
<name>A0ABV6JM83_9PROT</name>
<protein>
    <submittedName>
        <fullName evidence="3">RICIN domain-containing protein</fullName>
    </submittedName>
</protein>
<dbReference type="RefSeq" id="WP_377042515.1">
    <property type="nucleotide sequence ID" value="NZ_JBHLUN010000001.1"/>
</dbReference>
<dbReference type="Proteomes" id="UP001589865">
    <property type="component" value="Unassembled WGS sequence"/>
</dbReference>
<evidence type="ECO:0000313" key="3">
    <source>
        <dbReference type="EMBL" id="MFC0406830.1"/>
    </source>
</evidence>
<organism evidence="3 4">
    <name type="scientific">Roseomonas elaeocarpi</name>
    <dbReference type="NCBI Taxonomy" id="907779"/>
    <lineage>
        <taxon>Bacteria</taxon>
        <taxon>Pseudomonadati</taxon>
        <taxon>Pseudomonadota</taxon>
        <taxon>Alphaproteobacteria</taxon>
        <taxon>Acetobacterales</taxon>
        <taxon>Roseomonadaceae</taxon>
        <taxon>Roseomonas</taxon>
    </lineage>
</organism>
<sequence length="519" mass="55030">MTLRMPRHWLERVCRPIALALAAAATITIPIDRARADADDLLAGAFDKVTGVPFATIMLGVVRSQASSPLDPAALNARLTQVEKLLQQVTERLTLVEERVSQLQDDVAEAANVARLRKLQSVAADLTALNAQLATHPTDAGALSVMQLQARQQADLLKDDPDFDVWKWTDITGRGTPTQALRTRFEAYPSFELYAVAIATWFATIEAQLGTQPQRVVAELGPFLRSHEAFLEARPGFPSATDKPVSLLENLNAAAFCRLEAVDQFSNGAGQCTFATVCIDQMADSRTEVARQSLPVNPARAGTLCTTSPSQSVGLQGEDALRDAYGASLMREMAQDLAKLAATGTLAAPFVGSFANVIVSQIFSLPSRGPVLSPPNAAPGSSPAIPRCNLLVGGGCSFGTLSQQTAWRIAGPEPSATGFSTVTNNGNSLCLDVKNNVPAVGAQLVVWPCNGGASQQWNIVSTGGIFTLRSGSSNLCATVDPLPSNRLQLQLSRGLTLQACDNRDLQSFTSNDGSTPGPH</sequence>
<evidence type="ECO:0000259" key="2">
    <source>
        <dbReference type="Pfam" id="PF14200"/>
    </source>
</evidence>
<dbReference type="InterPro" id="IPR035992">
    <property type="entry name" value="Ricin_B-like_lectins"/>
</dbReference>